<feature type="domain" description="D-isomer specific 2-hydroxyacid dehydrogenase catalytic" evidence="5">
    <location>
        <begin position="46"/>
        <end position="321"/>
    </location>
</feature>
<dbReference type="Pfam" id="PF02826">
    <property type="entry name" value="2-Hacid_dh_C"/>
    <property type="match status" value="1"/>
</dbReference>
<dbReference type="FunFam" id="3.40.50.720:FF:000203">
    <property type="entry name" value="D-3-phosphoglycerate dehydrogenase (SerA)"/>
    <property type="match status" value="1"/>
</dbReference>
<evidence type="ECO:0000259" key="5">
    <source>
        <dbReference type="Pfam" id="PF00389"/>
    </source>
</evidence>
<evidence type="ECO:0000256" key="1">
    <source>
        <dbReference type="ARBA" id="ARBA00005854"/>
    </source>
</evidence>
<comment type="similarity">
    <text evidence="1 4">Belongs to the D-isomer specific 2-hydroxyacid dehydrogenase family.</text>
</comment>
<name>A0A212JTF0_9DELT</name>
<dbReference type="InterPro" id="IPR050418">
    <property type="entry name" value="D-iso_2-hydroxyacid_DH_PdxB"/>
</dbReference>
<gene>
    <name evidence="7" type="ORF">KL86DPRO_20024</name>
</gene>
<dbReference type="SUPFAM" id="SSF52283">
    <property type="entry name" value="Formate/glycerate dehydrogenase catalytic domain-like"/>
    <property type="match status" value="1"/>
</dbReference>
<evidence type="ECO:0000256" key="3">
    <source>
        <dbReference type="ARBA" id="ARBA00023027"/>
    </source>
</evidence>
<dbReference type="GO" id="GO:0047964">
    <property type="term" value="F:glyoxylate reductase (NADH) activity"/>
    <property type="evidence" value="ECO:0007669"/>
    <property type="project" value="UniProtKB-EC"/>
</dbReference>
<dbReference type="InterPro" id="IPR006139">
    <property type="entry name" value="D-isomer_2_OHA_DH_cat_dom"/>
</dbReference>
<keyword evidence="2 4" id="KW-0560">Oxidoreductase</keyword>
<evidence type="ECO:0000313" key="7">
    <source>
        <dbReference type="EMBL" id="SBW02741.1"/>
    </source>
</evidence>
<dbReference type="SUPFAM" id="SSF51735">
    <property type="entry name" value="NAD(P)-binding Rossmann-fold domains"/>
    <property type="match status" value="1"/>
</dbReference>
<protein>
    <submittedName>
        <fullName evidence="7">Putative Glyoxylate reductase</fullName>
        <ecNumber evidence="7">1.1.1.26</ecNumber>
    </submittedName>
</protein>
<dbReference type="Pfam" id="PF00389">
    <property type="entry name" value="2-Hacid_dh"/>
    <property type="match status" value="1"/>
</dbReference>
<organism evidence="7">
    <name type="scientific">uncultured delta proteobacterium</name>
    <dbReference type="NCBI Taxonomy" id="34034"/>
    <lineage>
        <taxon>Bacteria</taxon>
        <taxon>Deltaproteobacteria</taxon>
        <taxon>environmental samples</taxon>
    </lineage>
</organism>
<dbReference type="EC" id="1.1.1.26" evidence="7"/>
<evidence type="ECO:0000256" key="4">
    <source>
        <dbReference type="RuleBase" id="RU003719"/>
    </source>
</evidence>
<dbReference type="Gene3D" id="3.40.50.720">
    <property type="entry name" value="NAD(P)-binding Rossmann-like Domain"/>
    <property type="match status" value="2"/>
</dbReference>
<dbReference type="GO" id="GO:0051287">
    <property type="term" value="F:NAD binding"/>
    <property type="evidence" value="ECO:0007669"/>
    <property type="project" value="InterPro"/>
</dbReference>
<keyword evidence="3" id="KW-0520">NAD</keyword>
<dbReference type="AlphaFoldDB" id="A0A212JTF0"/>
<feature type="domain" description="D-isomer specific 2-hydroxyacid dehydrogenase NAD-binding" evidence="6">
    <location>
        <begin position="120"/>
        <end position="291"/>
    </location>
</feature>
<dbReference type="PANTHER" id="PTHR43761:SF1">
    <property type="entry name" value="D-ISOMER SPECIFIC 2-HYDROXYACID DEHYDROGENASE CATALYTIC DOMAIN-CONTAINING PROTEIN-RELATED"/>
    <property type="match status" value="1"/>
</dbReference>
<dbReference type="InterPro" id="IPR036291">
    <property type="entry name" value="NAD(P)-bd_dom_sf"/>
</dbReference>
<evidence type="ECO:0000256" key="2">
    <source>
        <dbReference type="ARBA" id="ARBA00023002"/>
    </source>
</evidence>
<dbReference type="PANTHER" id="PTHR43761">
    <property type="entry name" value="D-ISOMER SPECIFIC 2-HYDROXYACID DEHYDROGENASE FAMILY PROTEIN (AFU_ORTHOLOGUE AFUA_1G13630)"/>
    <property type="match status" value="1"/>
</dbReference>
<accession>A0A212JTF0</accession>
<dbReference type="EMBL" id="FLUQ01000002">
    <property type="protein sequence ID" value="SBW02741.1"/>
    <property type="molecule type" value="Genomic_DNA"/>
</dbReference>
<sequence>MTTVFTPMPIFNRPGELLDLLNKRGFAQEWVSVPGAPKGAGTNEESMRAMIDRAPEMEFLITNTTPLGKEFFTAAKKLKLVAMYGVGLNHINIPEATAAGVLVTNVPGGNTRCVSELAFSFMLNLAHKVVQMHTELTGGSWRGRRGGEISDKTLGLIGFGNIARDMARLAQAFGMRVIFANRTPRPEAARELGATQLPFDQVLAEADYLSVHVPSGPGSWHFGKEEFAKMKKGAYFINTARGDLMDLDALTQALQSDHLAGAGLDVFPKEPVDPSHPILTLPNVVTTPHAGGLSSEAMARVTVSCLDEIDRILKKERSPNARNPEVYERWGF</sequence>
<reference evidence="7" key="1">
    <citation type="submission" date="2016-04" db="EMBL/GenBank/DDBJ databases">
        <authorList>
            <person name="Evans L.H."/>
            <person name="Alamgir A."/>
            <person name="Owens N."/>
            <person name="Weber N.D."/>
            <person name="Virtaneva K."/>
            <person name="Barbian K."/>
            <person name="Babar A."/>
            <person name="Rosenke K."/>
        </authorList>
    </citation>
    <scope>NUCLEOTIDE SEQUENCE</scope>
    <source>
        <strain evidence="7">86</strain>
    </source>
</reference>
<proteinExistence type="inferred from homology"/>
<dbReference type="InterPro" id="IPR029753">
    <property type="entry name" value="D-isomer_DH_CS"/>
</dbReference>
<dbReference type="InterPro" id="IPR006140">
    <property type="entry name" value="D-isomer_DH_NAD-bd"/>
</dbReference>
<dbReference type="PROSITE" id="PS00671">
    <property type="entry name" value="D_2_HYDROXYACID_DH_3"/>
    <property type="match status" value="1"/>
</dbReference>
<evidence type="ECO:0000259" key="6">
    <source>
        <dbReference type="Pfam" id="PF02826"/>
    </source>
</evidence>